<dbReference type="PANTHER" id="PTHR30388">
    <property type="entry name" value="ALDEHYDE OXIDOREDUCTASE MOLYBDENUM COFACTOR ASSEMBLY PROTEIN"/>
    <property type="match status" value="1"/>
</dbReference>
<name>A0A0P6YKQ7_9CHLR</name>
<proteinExistence type="predicted"/>
<dbReference type="AlphaFoldDB" id="A0A0P6YKQ7"/>
<gene>
    <name evidence="3" type="ORF">SE15_07510</name>
</gene>
<organism evidence="3 4">
    <name type="scientific">Thermanaerothrix daxensis</name>
    <dbReference type="NCBI Taxonomy" id="869279"/>
    <lineage>
        <taxon>Bacteria</taxon>
        <taxon>Bacillati</taxon>
        <taxon>Chloroflexota</taxon>
        <taxon>Anaerolineae</taxon>
        <taxon>Anaerolineales</taxon>
        <taxon>Anaerolineaceae</taxon>
        <taxon>Thermanaerothrix</taxon>
    </lineage>
</organism>
<dbReference type="SUPFAM" id="SSF51735">
    <property type="entry name" value="NAD(P)-binding Rossmann-fold domains"/>
    <property type="match status" value="1"/>
</dbReference>
<evidence type="ECO:0000259" key="1">
    <source>
        <dbReference type="Pfam" id="PF02625"/>
    </source>
</evidence>
<evidence type="ECO:0000313" key="3">
    <source>
        <dbReference type="EMBL" id="KPL83111.1"/>
    </source>
</evidence>
<evidence type="ECO:0000313" key="4">
    <source>
        <dbReference type="Proteomes" id="UP000050544"/>
    </source>
</evidence>
<evidence type="ECO:0000259" key="2">
    <source>
        <dbReference type="Pfam" id="PF13478"/>
    </source>
</evidence>
<dbReference type="Pfam" id="PF13478">
    <property type="entry name" value="XdhC_C"/>
    <property type="match status" value="1"/>
</dbReference>
<dbReference type="InterPro" id="IPR052698">
    <property type="entry name" value="MoCofactor_Util/Proc"/>
</dbReference>
<dbReference type="Gene3D" id="3.40.50.720">
    <property type="entry name" value="NAD(P)-binding Rossmann-like Domain"/>
    <property type="match status" value="1"/>
</dbReference>
<accession>A0A0P6YKQ7</accession>
<dbReference type="PANTHER" id="PTHR30388:SF6">
    <property type="entry name" value="XANTHINE DEHYDROGENASE SUBUNIT A-RELATED"/>
    <property type="match status" value="1"/>
</dbReference>
<keyword evidence="4" id="KW-1185">Reference proteome</keyword>
<dbReference type="OrthoDB" id="9773039at2"/>
<dbReference type="Pfam" id="PF02625">
    <property type="entry name" value="XdhC_CoxI"/>
    <property type="match status" value="1"/>
</dbReference>
<dbReference type="STRING" id="869279.SE15_07510"/>
<comment type="caution">
    <text evidence="3">The sequence shown here is derived from an EMBL/GenBank/DDBJ whole genome shotgun (WGS) entry which is preliminary data.</text>
</comment>
<feature type="domain" description="XdhC- CoxI" evidence="1">
    <location>
        <begin position="13"/>
        <end position="79"/>
    </location>
</feature>
<dbReference type="EMBL" id="LGKO01000004">
    <property type="protein sequence ID" value="KPL83111.1"/>
    <property type="molecule type" value="Genomic_DNA"/>
</dbReference>
<feature type="domain" description="XdhC Rossmann" evidence="2">
    <location>
        <begin position="108"/>
        <end position="250"/>
    </location>
</feature>
<dbReference type="InterPro" id="IPR036291">
    <property type="entry name" value="NAD(P)-bd_dom_sf"/>
</dbReference>
<dbReference type="InterPro" id="IPR003777">
    <property type="entry name" value="XdhC_CoxI"/>
</dbReference>
<dbReference type="RefSeq" id="WP_054521498.1">
    <property type="nucleotide sequence ID" value="NZ_LGKO01000004.1"/>
</dbReference>
<sequence>MSVEIYREVLNLVERGEAGALCTVVYARGSTPRHEGSKMLVYADGHFIGTVGGGELENRVHKEALAAIQDGRPRLLRYDMVDPQRGDPGVCGGQLEVYVEPVLPKPMIVVIGGGHVGKAVTHLAKWLGFRVAVCDDRPEFCTPEFNPDADEFYPVPMSELPKHLRIHSQTYLILTTRGSVVDIEGLPALLETPAAYIGVIGSKRRWAVTRKALIERGIAESSLARVVSPIGLEINAETPEEIAVSIMAEIIMLRNGGSGRRMKETVSGG</sequence>
<reference evidence="3 4" key="1">
    <citation type="submission" date="2015-07" db="EMBL/GenBank/DDBJ databases">
        <title>Whole genome sequence of Thermanaerothrix daxensis DSM 23592.</title>
        <authorList>
            <person name="Hemp J."/>
            <person name="Ward L.M."/>
            <person name="Pace L.A."/>
            <person name="Fischer W.W."/>
        </authorList>
    </citation>
    <scope>NUCLEOTIDE SEQUENCE [LARGE SCALE GENOMIC DNA]</scope>
    <source>
        <strain evidence="3 4">GNS-1</strain>
    </source>
</reference>
<evidence type="ECO:0008006" key="5">
    <source>
        <dbReference type="Google" id="ProtNLM"/>
    </source>
</evidence>
<dbReference type="Proteomes" id="UP000050544">
    <property type="component" value="Unassembled WGS sequence"/>
</dbReference>
<protein>
    <recommendedName>
        <fullName evidence="5">Xanthine dehydrogenase</fullName>
    </recommendedName>
</protein>
<dbReference type="InterPro" id="IPR027051">
    <property type="entry name" value="XdhC_Rossmann_dom"/>
</dbReference>
<dbReference type="PATRIC" id="fig|869279.4.peg.2233"/>